<feature type="domain" description="DUF427" evidence="1">
    <location>
        <begin position="22"/>
        <end position="113"/>
    </location>
</feature>
<dbReference type="Proteomes" id="UP000680348">
    <property type="component" value="Unassembled WGS sequence"/>
</dbReference>
<dbReference type="RefSeq" id="WP_188254853.1">
    <property type="nucleotide sequence ID" value="NZ_JABVCF010000005.1"/>
</dbReference>
<accession>A0A942I8E8</accession>
<evidence type="ECO:0000313" key="2">
    <source>
        <dbReference type="EMBL" id="MBS3649295.1"/>
    </source>
</evidence>
<evidence type="ECO:0000259" key="1">
    <source>
        <dbReference type="Pfam" id="PF04248"/>
    </source>
</evidence>
<keyword evidence="3" id="KW-1185">Reference proteome</keyword>
<dbReference type="InterPro" id="IPR007361">
    <property type="entry name" value="DUF427"/>
</dbReference>
<dbReference type="PANTHER" id="PTHR34310:SF8">
    <property type="entry name" value="CONSERVED PROTEIN"/>
    <property type="match status" value="1"/>
</dbReference>
<evidence type="ECO:0000313" key="3">
    <source>
        <dbReference type="Proteomes" id="UP000680348"/>
    </source>
</evidence>
<dbReference type="AlphaFoldDB" id="A0A942I8E8"/>
<dbReference type="Pfam" id="PF04248">
    <property type="entry name" value="NTP_transf_9"/>
    <property type="match status" value="1"/>
</dbReference>
<protein>
    <submittedName>
        <fullName evidence="2">DUF427 domain-containing protein</fullName>
    </submittedName>
</protein>
<dbReference type="Gene3D" id="2.170.150.40">
    <property type="entry name" value="Domain of unknown function (DUF427)"/>
    <property type="match status" value="1"/>
</dbReference>
<reference evidence="2" key="1">
    <citation type="submission" date="2021-04" db="EMBL/GenBank/DDBJ databases">
        <title>Pseudaminobacter soli sp. nov., isolated from paddy soil contaminated by heavy metals.</title>
        <authorList>
            <person name="Zhang K."/>
        </authorList>
    </citation>
    <scope>NUCLEOTIDE SEQUENCE</scope>
    <source>
        <strain evidence="2">19-2017</strain>
    </source>
</reference>
<sequence>MSPEAAGSHAEELSIEPFDGTVTVRFSDAVIASTRRARILQEPGREPVLYIPFEDIYFDFLKRANHSTRCPIKGTASYWDVSAVGDGARNVMWAYETPNPVASAIADHGAFDERLVSIDADPIPDTAHRPHLAE</sequence>
<comment type="caution">
    <text evidence="2">The sequence shown here is derived from an EMBL/GenBank/DDBJ whole genome shotgun (WGS) entry which is preliminary data.</text>
</comment>
<proteinExistence type="predicted"/>
<name>A0A942I8E8_9HYPH</name>
<dbReference type="InterPro" id="IPR038694">
    <property type="entry name" value="DUF427_sf"/>
</dbReference>
<gene>
    <name evidence="2" type="ORF">KEU06_11805</name>
</gene>
<organism evidence="2 3">
    <name type="scientific">Pseudaminobacter soli</name>
    <name type="common">ex Zhang et al. 2022</name>
    <dbReference type="NCBI Taxonomy" id="2831468"/>
    <lineage>
        <taxon>Bacteria</taxon>
        <taxon>Pseudomonadati</taxon>
        <taxon>Pseudomonadota</taxon>
        <taxon>Alphaproteobacteria</taxon>
        <taxon>Hyphomicrobiales</taxon>
        <taxon>Phyllobacteriaceae</taxon>
        <taxon>Pseudaminobacter</taxon>
    </lineage>
</organism>
<dbReference type="EMBL" id="JAGWCR010000005">
    <property type="protein sequence ID" value="MBS3649295.1"/>
    <property type="molecule type" value="Genomic_DNA"/>
</dbReference>
<dbReference type="PANTHER" id="PTHR34310">
    <property type="entry name" value="DUF427 DOMAIN PROTEIN (AFU_ORTHOLOGUE AFUA_3G02220)"/>
    <property type="match status" value="1"/>
</dbReference>